<dbReference type="Gene3D" id="1.10.418.20">
    <property type="match status" value="1"/>
</dbReference>
<dbReference type="PROSITE" id="PS50600">
    <property type="entry name" value="ULP_PROTEASE"/>
    <property type="match status" value="1"/>
</dbReference>
<organism evidence="7 8">
    <name type="scientific">Paspalum notatum var. saurae</name>
    <dbReference type="NCBI Taxonomy" id="547442"/>
    <lineage>
        <taxon>Eukaryota</taxon>
        <taxon>Viridiplantae</taxon>
        <taxon>Streptophyta</taxon>
        <taxon>Embryophyta</taxon>
        <taxon>Tracheophyta</taxon>
        <taxon>Spermatophyta</taxon>
        <taxon>Magnoliopsida</taxon>
        <taxon>Liliopsida</taxon>
        <taxon>Poales</taxon>
        <taxon>Poaceae</taxon>
        <taxon>PACMAD clade</taxon>
        <taxon>Panicoideae</taxon>
        <taxon>Andropogonodae</taxon>
        <taxon>Paspaleae</taxon>
        <taxon>Paspalinae</taxon>
        <taxon>Paspalum</taxon>
    </lineage>
</organism>
<keyword evidence="4" id="KW-0788">Thiol protease</keyword>
<keyword evidence="2" id="KW-0645">Protease</keyword>
<gene>
    <name evidence="7" type="ORF">U9M48_004024</name>
</gene>
<dbReference type="InterPro" id="IPR038765">
    <property type="entry name" value="Papain-like_cys_pep_sf"/>
</dbReference>
<sequence>MPRRGHGKEQALIDLDSDAEDEGQSKRPRTSSRTALKTSGRSKNVLPSFYNNLPKNRSSGNATSRRDKANQDKLDTNIFELYMEDLWKNIDEEKKSAYAYFDSLWFNMYYSRCNIPNVLQWIKAKRIFSRQYVFVPIVCFGHWSLLVLCHFDDANCSGVKKGPRMIVLDSLKMTDPTRLRSTIRKFIIDIYKTEEREESKQFINKIRLEFPKVPQQNGEECGIYVLYFIRCFLQNKKLAEVLDNKNLEEDFTQLLDDGWFNPEELENLRKDIHSFQAYVSPTCRTGITKLQSSVDSKMGPSTFQYRSMCRLLSSIFPGSSSEEI</sequence>
<feature type="domain" description="Ubiquitin-like protease family profile" evidence="6">
    <location>
        <begin position="43"/>
        <end position="232"/>
    </location>
</feature>
<evidence type="ECO:0000313" key="7">
    <source>
        <dbReference type="EMBL" id="WVZ53033.1"/>
    </source>
</evidence>
<dbReference type="EMBL" id="CP144745">
    <property type="protein sequence ID" value="WVZ53033.1"/>
    <property type="molecule type" value="Genomic_DNA"/>
</dbReference>
<dbReference type="GO" id="GO:0008234">
    <property type="term" value="F:cysteine-type peptidase activity"/>
    <property type="evidence" value="ECO:0007669"/>
    <property type="project" value="UniProtKB-KW"/>
</dbReference>
<comment type="similarity">
    <text evidence="1">Belongs to the peptidase C48 family.</text>
</comment>
<dbReference type="PANTHER" id="PTHR46915">
    <property type="entry name" value="UBIQUITIN-LIKE PROTEASE 4-RELATED"/>
    <property type="match status" value="1"/>
</dbReference>
<feature type="region of interest" description="Disordered" evidence="5">
    <location>
        <begin position="1"/>
        <end position="69"/>
    </location>
</feature>
<dbReference type="InterPro" id="IPR003653">
    <property type="entry name" value="Peptidase_C48_C"/>
</dbReference>
<evidence type="ECO:0000256" key="3">
    <source>
        <dbReference type="ARBA" id="ARBA00022801"/>
    </source>
</evidence>
<dbReference type="AlphaFoldDB" id="A0AAQ3SEH8"/>
<feature type="compositionally biased region" description="Polar residues" evidence="5">
    <location>
        <begin position="31"/>
        <end position="42"/>
    </location>
</feature>
<keyword evidence="8" id="KW-1185">Reference proteome</keyword>
<dbReference type="Gene3D" id="3.30.310.130">
    <property type="entry name" value="Ubiquitin-related"/>
    <property type="match status" value="1"/>
</dbReference>
<proteinExistence type="inferred from homology"/>
<feature type="compositionally biased region" description="Polar residues" evidence="5">
    <location>
        <begin position="49"/>
        <end position="63"/>
    </location>
</feature>
<evidence type="ECO:0000256" key="2">
    <source>
        <dbReference type="ARBA" id="ARBA00022670"/>
    </source>
</evidence>
<evidence type="ECO:0000313" key="8">
    <source>
        <dbReference type="Proteomes" id="UP001341281"/>
    </source>
</evidence>
<dbReference type="PANTHER" id="PTHR46915:SF6">
    <property type="entry name" value="CYSTEINE PROTEINASES SUPERFAMILY PROTEIN"/>
    <property type="match status" value="1"/>
</dbReference>
<name>A0AAQ3SEH8_PASNO</name>
<evidence type="ECO:0000256" key="5">
    <source>
        <dbReference type="SAM" id="MobiDB-lite"/>
    </source>
</evidence>
<dbReference type="Pfam" id="PF02902">
    <property type="entry name" value="Peptidase_C48"/>
    <property type="match status" value="1"/>
</dbReference>
<reference evidence="7 8" key="1">
    <citation type="submission" date="2024-02" db="EMBL/GenBank/DDBJ databases">
        <title>High-quality chromosome-scale genome assembly of Pensacola bahiagrass (Paspalum notatum Flugge var. saurae).</title>
        <authorList>
            <person name="Vega J.M."/>
            <person name="Podio M."/>
            <person name="Orjuela J."/>
            <person name="Siena L.A."/>
            <person name="Pessino S.C."/>
            <person name="Combes M.C."/>
            <person name="Mariac C."/>
            <person name="Albertini E."/>
            <person name="Pupilli F."/>
            <person name="Ortiz J.P.A."/>
            <person name="Leblanc O."/>
        </authorList>
    </citation>
    <scope>NUCLEOTIDE SEQUENCE [LARGE SCALE GENOMIC DNA]</scope>
    <source>
        <strain evidence="7">R1</strain>
        <tissue evidence="7">Leaf</tissue>
    </source>
</reference>
<evidence type="ECO:0000256" key="1">
    <source>
        <dbReference type="ARBA" id="ARBA00005234"/>
    </source>
</evidence>
<keyword evidence="3" id="KW-0378">Hydrolase</keyword>
<dbReference type="SUPFAM" id="SSF54001">
    <property type="entry name" value="Cysteine proteinases"/>
    <property type="match status" value="1"/>
</dbReference>
<protein>
    <recommendedName>
        <fullName evidence="6">Ubiquitin-like protease family profile domain-containing protein</fullName>
    </recommendedName>
</protein>
<dbReference type="GO" id="GO:0006508">
    <property type="term" value="P:proteolysis"/>
    <property type="evidence" value="ECO:0007669"/>
    <property type="project" value="UniProtKB-KW"/>
</dbReference>
<evidence type="ECO:0000256" key="4">
    <source>
        <dbReference type="ARBA" id="ARBA00022807"/>
    </source>
</evidence>
<dbReference type="Proteomes" id="UP001341281">
    <property type="component" value="Chromosome 01"/>
</dbReference>
<accession>A0AAQ3SEH8</accession>
<evidence type="ECO:0000259" key="6">
    <source>
        <dbReference type="PROSITE" id="PS50600"/>
    </source>
</evidence>
<dbReference type="GO" id="GO:0016926">
    <property type="term" value="P:protein desumoylation"/>
    <property type="evidence" value="ECO:0007669"/>
    <property type="project" value="UniProtKB-ARBA"/>
</dbReference>